<name>A0ABT0N733_9GAMM</name>
<keyword evidence="3" id="KW-1185">Reference proteome</keyword>
<accession>A0ABT0N733</accession>
<feature type="transmembrane region" description="Helical" evidence="1">
    <location>
        <begin position="72"/>
        <end position="100"/>
    </location>
</feature>
<dbReference type="Proteomes" id="UP001202831">
    <property type="component" value="Unassembled WGS sequence"/>
</dbReference>
<comment type="caution">
    <text evidence="2">The sequence shown here is derived from an EMBL/GenBank/DDBJ whole genome shotgun (WGS) entry which is preliminary data.</text>
</comment>
<dbReference type="EMBL" id="JAKIKT010000002">
    <property type="protein sequence ID" value="MCL2913642.1"/>
    <property type="molecule type" value="Genomic_DNA"/>
</dbReference>
<feature type="transmembrane region" description="Helical" evidence="1">
    <location>
        <begin position="43"/>
        <end position="66"/>
    </location>
</feature>
<keyword evidence="1" id="KW-1133">Transmembrane helix</keyword>
<dbReference type="Pfam" id="PF19942">
    <property type="entry name" value="DUF6404"/>
    <property type="match status" value="1"/>
</dbReference>
<evidence type="ECO:0000313" key="2">
    <source>
        <dbReference type="EMBL" id="MCL2913642.1"/>
    </source>
</evidence>
<evidence type="ECO:0000256" key="1">
    <source>
        <dbReference type="SAM" id="Phobius"/>
    </source>
</evidence>
<evidence type="ECO:0000313" key="3">
    <source>
        <dbReference type="Proteomes" id="UP001202831"/>
    </source>
</evidence>
<gene>
    <name evidence="2" type="ORF">L2725_07540</name>
</gene>
<reference evidence="2 3" key="1">
    <citation type="submission" date="2022-01" db="EMBL/GenBank/DDBJ databases">
        <title>Whole genome-based taxonomy of the Shewanellaceae.</title>
        <authorList>
            <person name="Martin-Rodriguez A.J."/>
        </authorList>
    </citation>
    <scope>NUCLEOTIDE SEQUENCE [LARGE SCALE GENOMIC DNA]</scope>
    <source>
        <strain evidence="2 3">DSM 21332</strain>
    </source>
</reference>
<protein>
    <submittedName>
        <fullName evidence="2">DUF6404 family protein</fullName>
    </submittedName>
</protein>
<dbReference type="RefSeq" id="WP_249248370.1">
    <property type="nucleotide sequence ID" value="NZ_JAKIKT010000002.1"/>
</dbReference>
<proteinExistence type="predicted"/>
<sequence length="118" mass="13351">MELPKPFIKAEQEMQRAGVWPGILYPLMKHLGEPIRPFPYRPFILNLTQTALWVTLVFALVMYFGFWQQKGIPLALVFMVAAQVGIVAGILVGLYGVLLAKRKKLSSWQSLCQQDSSD</sequence>
<organism evidence="2 3">
    <name type="scientific">Shewanella corallii</name>
    <dbReference type="NCBI Taxonomy" id="560080"/>
    <lineage>
        <taxon>Bacteria</taxon>
        <taxon>Pseudomonadati</taxon>
        <taxon>Pseudomonadota</taxon>
        <taxon>Gammaproteobacteria</taxon>
        <taxon>Alteromonadales</taxon>
        <taxon>Shewanellaceae</taxon>
        <taxon>Shewanella</taxon>
    </lineage>
</organism>
<dbReference type="InterPro" id="IPR045644">
    <property type="entry name" value="DUF6404"/>
</dbReference>
<keyword evidence="1" id="KW-0812">Transmembrane</keyword>
<keyword evidence="1" id="KW-0472">Membrane</keyword>